<sequence>MAALARDIWDTDVLPTVAEHLVPIDDLRVSLAQNEQAAGQSHGLRPEGEANPWNFAVSGSGSIVEANTTSRAAKLQVDTTGDGAADVTVQLGPVIRGTAIRDAMPFLIFTDFRDQIEFAKLAGGLNAMAHERLSLPEGDIIGRTVSFEGVFTYRDLASAPEVVPTALSFEAPE</sequence>
<keyword evidence="2" id="KW-1185">Reference proteome</keyword>
<dbReference type="PIRSF" id="PIRSF033535">
    <property type="entry name" value="UCP033535_plp"/>
    <property type="match status" value="1"/>
</dbReference>
<gene>
    <name evidence="1" type="ORF">LOM8899_04147</name>
</gene>
<dbReference type="SUPFAM" id="SSF141318">
    <property type="entry name" value="TM0957-like"/>
    <property type="match status" value="1"/>
</dbReference>
<dbReference type="EMBL" id="FXZK01000015">
    <property type="protein sequence ID" value="SMY09973.1"/>
    <property type="molecule type" value="Genomic_DNA"/>
</dbReference>
<proteinExistence type="predicted"/>
<dbReference type="Proteomes" id="UP000201613">
    <property type="component" value="Unassembled WGS sequence"/>
</dbReference>
<evidence type="ECO:0008006" key="3">
    <source>
        <dbReference type="Google" id="ProtNLM"/>
    </source>
</evidence>
<dbReference type="InterPro" id="IPR036215">
    <property type="entry name" value="TM0957-like_sf"/>
</dbReference>
<organism evidence="1 2">
    <name type="scientific">Flavimaricola marinus</name>
    <dbReference type="NCBI Taxonomy" id="1819565"/>
    <lineage>
        <taxon>Bacteria</taxon>
        <taxon>Pseudomonadati</taxon>
        <taxon>Pseudomonadota</taxon>
        <taxon>Alphaproteobacteria</taxon>
        <taxon>Rhodobacterales</taxon>
        <taxon>Paracoccaceae</taxon>
        <taxon>Flavimaricola</taxon>
    </lineage>
</organism>
<name>A0A238LKB5_9RHOB</name>
<evidence type="ECO:0000313" key="1">
    <source>
        <dbReference type="EMBL" id="SMY09973.1"/>
    </source>
</evidence>
<reference evidence="1 2" key="1">
    <citation type="submission" date="2017-05" db="EMBL/GenBank/DDBJ databases">
        <authorList>
            <person name="Song R."/>
            <person name="Chenine A.L."/>
            <person name="Ruprecht R.M."/>
        </authorList>
    </citation>
    <scope>NUCLEOTIDE SEQUENCE [LARGE SCALE GENOMIC DNA]</scope>
    <source>
        <strain evidence="1 2">CECT 8899</strain>
    </source>
</reference>
<dbReference type="InterPro" id="IPR014582">
    <property type="entry name" value="UCP033535_lipo"/>
</dbReference>
<dbReference type="AlphaFoldDB" id="A0A238LKB5"/>
<dbReference type="Pfam" id="PF10054">
    <property type="entry name" value="DUF2291"/>
    <property type="match status" value="1"/>
</dbReference>
<accession>A0A238LKB5</accession>
<evidence type="ECO:0000313" key="2">
    <source>
        <dbReference type="Proteomes" id="UP000201613"/>
    </source>
</evidence>
<protein>
    <recommendedName>
        <fullName evidence="3">DUF2291 domain-containing protein</fullName>
    </recommendedName>
</protein>